<evidence type="ECO:0000256" key="3">
    <source>
        <dbReference type="ARBA" id="ARBA00004496"/>
    </source>
</evidence>
<comment type="function">
    <text evidence="1">May be involved in spermatogenesis.</text>
</comment>
<protein>
    <recommendedName>
        <fullName evidence="4">Cilia- and flagella-associated protein 299</fullName>
    </recommendedName>
</protein>
<dbReference type="STRING" id="307507.A0A2V0P7E7"/>
<dbReference type="Proteomes" id="UP000247498">
    <property type="component" value="Unassembled WGS sequence"/>
</dbReference>
<dbReference type="PANTHER" id="PTHR33588:SF1">
    <property type="entry name" value="CILIA- AND FLAGELLA-ASSOCIATED PROTEIN 299"/>
    <property type="match status" value="1"/>
</dbReference>
<keyword evidence="8" id="KW-1185">Reference proteome</keyword>
<evidence type="ECO:0000256" key="4">
    <source>
        <dbReference type="ARBA" id="ARBA00021436"/>
    </source>
</evidence>
<gene>
    <name evidence="7" type="ORF">Rsub_08224</name>
</gene>
<evidence type="ECO:0000256" key="5">
    <source>
        <dbReference type="ARBA" id="ARBA00022490"/>
    </source>
</evidence>
<evidence type="ECO:0000256" key="6">
    <source>
        <dbReference type="ARBA" id="ARBA00023242"/>
    </source>
</evidence>
<keyword evidence="6" id="KW-0539">Nucleus</keyword>
<evidence type="ECO:0000256" key="1">
    <source>
        <dbReference type="ARBA" id="ARBA00003056"/>
    </source>
</evidence>
<keyword evidence="5" id="KW-0963">Cytoplasm</keyword>
<dbReference type="GO" id="GO:0005634">
    <property type="term" value="C:nucleus"/>
    <property type="evidence" value="ECO:0007669"/>
    <property type="project" value="UniProtKB-SubCell"/>
</dbReference>
<dbReference type="OrthoDB" id="2136125at2759"/>
<evidence type="ECO:0000256" key="2">
    <source>
        <dbReference type="ARBA" id="ARBA00004123"/>
    </source>
</evidence>
<comment type="subcellular location">
    <subcellularLocation>
        <location evidence="3">Cytoplasm</location>
    </subcellularLocation>
    <subcellularLocation>
        <location evidence="2">Nucleus</location>
    </subcellularLocation>
</comment>
<accession>A0A2V0P7E7</accession>
<dbReference type="InParanoid" id="A0A2V0P7E7"/>
<evidence type="ECO:0000313" key="8">
    <source>
        <dbReference type="Proteomes" id="UP000247498"/>
    </source>
</evidence>
<name>A0A2V0P7E7_9CHLO</name>
<organism evidence="7 8">
    <name type="scientific">Raphidocelis subcapitata</name>
    <dbReference type="NCBI Taxonomy" id="307507"/>
    <lineage>
        <taxon>Eukaryota</taxon>
        <taxon>Viridiplantae</taxon>
        <taxon>Chlorophyta</taxon>
        <taxon>core chlorophytes</taxon>
        <taxon>Chlorophyceae</taxon>
        <taxon>CS clade</taxon>
        <taxon>Sphaeropleales</taxon>
        <taxon>Selenastraceae</taxon>
        <taxon>Raphidocelis</taxon>
    </lineage>
</organism>
<proteinExistence type="predicted"/>
<dbReference type="AlphaFoldDB" id="A0A2V0P7E7"/>
<reference evidence="7 8" key="1">
    <citation type="journal article" date="2018" name="Sci. Rep.">
        <title>Raphidocelis subcapitata (=Pseudokirchneriella subcapitata) provides an insight into genome evolution and environmental adaptations in the Sphaeropleales.</title>
        <authorList>
            <person name="Suzuki S."/>
            <person name="Yamaguchi H."/>
            <person name="Nakajima N."/>
            <person name="Kawachi M."/>
        </authorList>
    </citation>
    <scope>NUCLEOTIDE SEQUENCE [LARGE SCALE GENOMIC DNA]</scope>
    <source>
        <strain evidence="7 8">NIES-35</strain>
    </source>
</reference>
<dbReference type="Pfam" id="PF14713">
    <property type="entry name" value="DUF4464"/>
    <property type="match status" value="1"/>
</dbReference>
<dbReference type="EMBL" id="BDRX01000070">
    <property type="protein sequence ID" value="GBF95788.1"/>
    <property type="molecule type" value="Genomic_DNA"/>
</dbReference>
<dbReference type="GO" id="GO:0005737">
    <property type="term" value="C:cytoplasm"/>
    <property type="evidence" value="ECO:0007669"/>
    <property type="project" value="UniProtKB-SubCell"/>
</dbReference>
<evidence type="ECO:0000313" key="7">
    <source>
        <dbReference type="EMBL" id="GBF95788.1"/>
    </source>
</evidence>
<dbReference type="PANTHER" id="PTHR33588">
    <property type="entry name" value="CILIA- AND FLAGELLA-ASSOCIATED PROTEIN 299"/>
    <property type="match status" value="1"/>
</dbReference>
<sequence length="243" mass="27374">MDADKAAGFDPIAEEFDTYDDYLDSQITGTDMYYLENIELARQLVELGIRGNGEVIKREEFEQRKAAAEALRQARLDRRPKKLSSQGKDLEGCPLLQAGRARALRGREEAVRNGKLATIVFIRDTNVRGQEVSGYIDYGARLASDGGAGMEPVFARRRRLMPRPTDLSFYNWKTHLATSNPTANFQVIAEGVRGLVFCNKRDRKPVDVDPRAPSPGDNSVRTELATHEYAQVVLFDHLTRRRS</sequence>
<comment type="caution">
    <text evidence="7">The sequence shown here is derived from an EMBL/GenBank/DDBJ whole genome shotgun (WGS) entry which is preliminary data.</text>
</comment>
<dbReference type="InterPro" id="IPR027887">
    <property type="entry name" value="DUF4464"/>
</dbReference>